<evidence type="ECO:0000313" key="3">
    <source>
        <dbReference type="Proteomes" id="UP000321026"/>
    </source>
</evidence>
<accession>A0A5C7J649</accession>
<reference evidence="2 3" key="1">
    <citation type="submission" date="2018-09" db="EMBL/GenBank/DDBJ databases">
        <title>Metagenome Assembled Genomes from an Advanced Water Purification Facility.</title>
        <authorList>
            <person name="Stamps B.W."/>
            <person name="Spear J.R."/>
        </authorList>
    </citation>
    <scope>NUCLEOTIDE SEQUENCE [LARGE SCALE GENOMIC DNA]</scope>
    <source>
        <strain evidence="2">Bin_63_2</strain>
    </source>
</reference>
<protein>
    <submittedName>
        <fullName evidence="2">Uncharacterized protein</fullName>
    </submittedName>
</protein>
<keyword evidence="1" id="KW-1133">Transmembrane helix</keyword>
<organism evidence="2 3">
    <name type="scientific">Candidatus Dojkabacteria bacterium</name>
    <dbReference type="NCBI Taxonomy" id="2099670"/>
    <lineage>
        <taxon>Bacteria</taxon>
        <taxon>Candidatus Dojkabacteria</taxon>
    </lineage>
</organism>
<proteinExistence type="predicted"/>
<feature type="non-terminal residue" evidence="2">
    <location>
        <position position="177"/>
    </location>
</feature>
<dbReference type="Proteomes" id="UP000321026">
    <property type="component" value="Unassembled WGS sequence"/>
</dbReference>
<keyword evidence="1" id="KW-0812">Transmembrane</keyword>
<sequence length="177" mass="19130">MSSGDLAARKRYQIAKANKVMFIWVAIASAIVGAAGVFSVFLYQKLEFNQKVIATKQESSRILKKNADVFPELQQNITALSANENLLKSRAQDGDSALQVILDAMPSSVNTAALGSSLQQVLLKVDDVTIDSLVVDEAGELSTENLINFTFTVSVGPDGSDRLSRVLQNLESSIRPI</sequence>
<comment type="caution">
    <text evidence="2">The sequence shown here is derived from an EMBL/GenBank/DDBJ whole genome shotgun (WGS) entry which is preliminary data.</text>
</comment>
<evidence type="ECO:0000256" key="1">
    <source>
        <dbReference type="SAM" id="Phobius"/>
    </source>
</evidence>
<feature type="transmembrane region" description="Helical" evidence="1">
    <location>
        <begin position="21"/>
        <end position="43"/>
    </location>
</feature>
<evidence type="ECO:0000313" key="2">
    <source>
        <dbReference type="EMBL" id="TXG76943.1"/>
    </source>
</evidence>
<dbReference type="EMBL" id="SSDS01000059">
    <property type="protein sequence ID" value="TXG76943.1"/>
    <property type="molecule type" value="Genomic_DNA"/>
</dbReference>
<keyword evidence="1" id="KW-0472">Membrane</keyword>
<dbReference type="AlphaFoldDB" id="A0A5C7J649"/>
<name>A0A5C7J649_9BACT</name>
<gene>
    <name evidence="2" type="ORF">E6Q11_03710</name>
</gene>